<sequence length="58" mass="6163">MNAISLIMLAQQGESMLSQIGKGGIRSIVSKSSQSGGVLCPHSVGKQKFGYIQVNKRN</sequence>
<evidence type="ECO:0000313" key="1">
    <source>
        <dbReference type="EMBL" id="KAF4705534.1"/>
    </source>
</evidence>
<dbReference type="Proteomes" id="UP000553632">
    <property type="component" value="Unassembled WGS sequence"/>
</dbReference>
<proteinExistence type="predicted"/>
<accession>A0A7J6QAC7</accession>
<dbReference type="AlphaFoldDB" id="A0A7J6QAC7"/>
<name>A0A7J6QAC7_PEROL</name>
<organism evidence="1 2">
    <name type="scientific">Perkinsus olseni</name>
    <name type="common">Perkinsus atlanticus</name>
    <dbReference type="NCBI Taxonomy" id="32597"/>
    <lineage>
        <taxon>Eukaryota</taxon>
        <taxon>Sar</taxon>
        <taxon>Alveolata</taxon>
        <taxon>Perkinsozoa</taxon>
        <taxon>Perkinsea</taxon>
        <taxon>Perkinsida</taxon>
        <taxon>Perkinsidae</taxon>
        <taxon>Perkinsus</taxon>
    </lineage>
</organism>
<dbReference type="EMBL" id="JABANO010034205">
    <property type="protein sequence ID" value="KAF4705534.1"/>
    <property type="molecule type" value="Genomic_DNA"/>
</dbReference>
<comment type="caution">
    <text evidence="1">The sequence shown here is derived from an EMBL/GenBank/DDBJ whole genome shotgun (WGS) entry which is preliminary data.</text>
</comment>
<protein>
    <submittedName>
        <fullName evidence="1">Uncharacterized protein</fullName>
    </submittedName>
</protein>
<reference evidence="1 2" key="1">
    <citation type="submission" date="2020-04" db="EMBL/GenBank/DDBJ databases">
        <title>Perkinsus olseni comparative genomics.</title>
        <authorList>
            <person name="Bogema D.R."/>
        </authorList>
    </citation>
    <scope>NUCLEOTIDE SEQUENCE [LARGE SCALE GENOMIC DNA]</scope>
    <source>
        <strain evidence="1 2">ATCC PRA-207</strain>
    </source>
</reference>
<feature type="non-terminal residue" evidence="1">
    <location>
        <position position="1"/>
    </location>
</feature>
<evidence type="ECO:0000313" key="2">
    <source>
        <dbReference type="Proteomes" id="UP000553632"/>
    </source>
</evidence>
<keyword evidence="2" id="KW-1185">Reference proteome</keyword>
<gene>
    <name evidence="1" type="ORF">FOZ63_009217</name>
</gene>